<dbReference type="Gene3D" id="3.40.50.720">
    <property type="entry name" value="NAD(P)-binding Rossmann-like Domain"/>
    <property type="match status" value="1"/>
</dbReference>
<dbReference type="InterPro" id="IPR049059">
    <property type="entry name" value="NAD_Glu_DH_HM1"/>
</dbReference>
<dbReference type="Pfam" id="PF21074">
    <property type="entry name" value="GDH_C"/>
    <property type="match status" value="1"/>
</dbReference>
<keyword evidence="1" id="KW-0560">Oxidoreductase</keyword>
<protein>
    <submittedName>
        <fullName evidence="7">NAD-glutamate dehydrogenase</fullName>
    </submittedName>
</protein>
<sequence>MEKNTYSQFIATIVSSVENGLSENFVSFVEQFYATLPTEKYAEIKLFSEIANEAYSFLKERLPHQRKIEIFTLSKVPDILQKDRVAIFILNPDIPFLVDSFTGEIKANGFTVYRRLNVVLSVERNQDGELTKIHKKESPANFGNESFIYFLVSSASPEKISELQKKLEDVSRLVANVVADWGRMLTVLENEIQRIDSSDPAKQKNPSCSLSDEVTAFLKWLNDDNFIFLGYDEYRLVGKKLEKEPTFSLGISKFETELGGDDKFREYKGVLHIGRSRYVSRVHRRVNADCIRIKCLSENGEVIGEKRFLGLFTSLAHYRDVRLIPILRRKIENIERMSGFVKGGHNHKSLLALMQGMSKGELFQTSSEELHKICKGMISLAVKPSLRVFIRRDEVGMFIYCVVFVPNAQFSMKLRYKIRDFLTKTFNGTLADEYVVIGESGLVRLQFVFNVGSFISSCTDEEIEERLTSMAKDWEDELGQLITDSVLKKEEKLKYREYVGKFPESYKESFDVASAYGDIGKICNVTREKLIEVKLYEERKHRYLKIYFPEGKLELYQLILVIENMAMEVVEHNCYRIKCTPGVMIHHFLLKSGEEMLFPLSQIKDKFEDSLLRILNEQLENDGYNALVVLAGLSWREVVLLRVFAGYLKQVSFKYNPAYIQAALSHVPEAAVLIIKMFHMRFSQEIDDAVRNEEIKILKAKLEELLSSVTNIIYDNIIRALAGLCFAILRTNYYMNKEYISIKVSSKEVSDMPLPKPFVEVFVYHSQFEAIHLRGGKVARGGIRWSDRIQDFRVEILGLMKAQMAKNTAIIPVGSKGGFVIKKSIEDRKLMAEMAIRYYQDFLRGLLDLTDNIVDGKCQKVKDIVTYDADDCYLVVAADKGTANFSNYANDVSAEYSFWLGDAFASGGSHGYDHKKLGITARGAWISLEMAFWEKFGELKKKEFTVVGIGDMSGDVFGNGMLLSDELKLVAAFNHVHIFVDPNPVNPKASFEERKRLFNMPASTWKDYNPSIISRGGGVFLRSEKAIRVSSEVKELFEISEDILTPDELIKHILQADVDVIWNGGIGTYVKSSQESNDVVGDKSNDNVRVDGKNIRASIFIEGGNLGCTQFGRIEYAAKGGIINTDFIDNCAGVSCSDMEVNIKIALSSAVKSRKITLEERDALLVAIEPEVVKLILLNINRVQSLMMAMEIMRSGRQLEQYQNLLNKLVKVGLLDRKVEFLPSDDEIKRLFAEGRSFERPQLAVLSAYSKMYIYEKIITSNLPDEKILNRYLINYFPTLMRERFMSEILNHPLRREIIATKLANDIINRFGCTFVQNIVQNTGFSSKEVIYVLVAVMEIYELSPIFDELENFIGKVDIHSFHGIDSIFVQFLNRSVHWLLKNCLNPINIISLVEDFSQEIREISQRLVEILDAASLKKYQDSLCVFESIGLPTELSAKLASLGFIEAALGIVQTRRIILENDDHKIDCLTVGRIYFNVGAALSLSSLREMACEKFENGSYWQRMSVYCLLDELCKEQFAFTREIAKYVTEDVDYSASIEKWSSKYSAKLERYKSFYNEVASSGELDMNKFMVLVKRLRSMLLKEY</sequence>
<accession>A0A6P1GAM8</accession>
<dbReference type="SUPFAM" id="SSF53223">
    <property type="entry name" value="Aminoacid dehydrogenase-like, N-terminal domain"/>
    <property type="match status" value="1"/>
</dbReference>
<reference evidence="7 8" key="2">
    <citation type="journal article" date="2020" name="MBio">
        <title>Isolation and Molecular Analysis of a Novel Neorickettsia Species That Causes Potomac Horse Fever.</title>
        <authorList>
            <person name="Teymournejad O."/>
            <person name="Lin M."/>
            <person name="Bekebrede H."/>
            <person name="Kamr A."/>
            <person name="Toribio R.E."/>
            <person name="Arroyo L.G."/>
            <person name="Baird J.D."/>
            <person name="Rikihisa Y."/>
        </authorList>
    </citation>
    <scope>NUCLEOTIDE SEQUENCE [LARGE SCALE GENOMIC DNA]</scope>
    <source>
        <strain evidence="7 8">Fin17</strain>
    </source>
</reference>
<dbReference type="PIRSF" id="PIRSF036761">
    <property type="entry name" value="GDH_Mll4104"/>
    <property type="match status" value="1"/>
</dbReference>
<dbReference type="KEGG" id="nef:GP480_02075"/>
<feature type="domain" description="NAD-glutamate dehydrogenase ACT2" evidence="5">
    <location>
        <begin position="387"/>
        <end position="475"/>
    </location>
</feature>
<evidence type="ECO:0000256" key="1">
    <source>
        <dbReference type="ARBA" id="ARBA00023002"/>
    </source>
</evidence>
<reference evidence="7 8" key="1">
    <citation type="journal article" date="2020" name="MBio">
        <title>Erratum for Teymournejad et al., 'Isolation and Molecular Analysis of a Novel Neorickettsia Species That Causes Potomac Horse Fever'.</title>
        <authorList>
            <person name="Teymournejad O."/>
            <person name="Lin M."/>
            <person name="Bekebrede H."/>
            <person name="Kamr A."/>
            <person name="Toribio R.E."/>
            <person name="Arroyo L.G."/>
            <person name="Baird J.D."/>
            <person name="Rikihisa Y."/>
        </authorList>
    </citation>
    <scope>NUCLEOTIDE SEQUENCE [LARGE SCALE GENOMIC DNA]</scope>
    <source>
        <strain evidence="7 8">Fin17</strain>
    </source>
</reference>
<dbReference type="Pfam" id="PF21078">
    <property type="entry name" value="GDH_HM3"/>
    <property type="match status" value="1"/>
</dbReference>
<evidence type="ECO:0000259" key="6">
    <source>
        <dbReference type="Pfam" id="PF21077"/>
    </source>
</evidence>
<dbReference type="Pfam" id="PF21077">
    <property type="entry name" value="GDH_ACT3"/>
    <property type="match status" value="1"/>
</dbReference>
<dbReference type="SUPFAM" id="SSF51735">
    <property type="entry name" value="NAD(P)-binding Rossmann-fold domains"/>
    <property type="match status" value="1"/>
</dbReference>
<dbReference type="InterPro" id="IPR024727">
    <property type="entry name" value="NAD_Glu_DH_N_ACT1"/>
</dbReference>
<dbReference type="Pfam" id="PF21073">
    <property type="entry name" value="GDH_HM1"/>
    <property type="match status" value="1"/>
</dbReference>
<dbReference type="Pfam" id="PF21075">
    <property type="entry name" value="GDH_ACT1"/>
    <property type="match status" value="1"/>
</dbReference>
<organism evidence="7 8">
    <name type="scientific">Neorickettsia findlayensis</name>
    <dbReference type="NCBI Taxonomy" id="2686014"/>
    <lineage>
        <taxon>Bacteria</taxon>
        <taxon>Pseudomonadati</taxon>
        <taxon>Pseudomonadota</taxon>
        <taxon>Alphaproteobacteria</taxon>
        <taxon>Rickettsiales</taxon>
        <taxon>Anaplasmataceae</taxon>
        <taxon>Neorickettsia</taxon>
    </lineage>
</organism>
<dbReference type="InterPro" id="IPR049062">
    <property type="entry name" value="NAD_Glu_DH_ACT2"/>
</dbReference>
<dbReference type="EMBL" id="CP047224">
    <property type="protein sequence ID" value="QHD65234.1"/>
    <property type="molecule type" value="Genomic_DNA"/>
</dbReference>
<evidence type="ECO:0000313" key="8">
    <source>
        <dbReference type="Proteomes" id="UP000464912"/>
    </source>
</evidence>
<name>A0A6P1GAM8_9RICK</name>
<feature type="domain" description="NAD-glutamate dehydrogenase catalytic" evidence="2">
    <location>
        <begin position="702"/>
        <end position="1188"/>
    </location>
</feature>
<evidence type="ECO:0000259" key="5">
    <source>
        <dbReference type="Pfam" id="PF21076"/>
    </source>
</evidence>
<dbReference type="InterPro" id="IPR036291">
    <property type="entry name" value="NAD(P)-bd_dom_sf"/>
</dbReference>
<evidence type="ECO:0000259" key="2">
    <source>
        <dbReference type="Pfam" id="PF05088"/>
    </source>
</evidence>
<dbReference type="PANTHER" id="PTHR43403:SF1">
    <property type="entry name" value="NAD-SPECIFIC GLUTAMATE DEHYDROGENASE"/>
    <property type="match status" value="1"/>
</dbReference>
<dbReference type="InterPro" id="IPR028971">
    <property type="entry name" value="NAD-GDH_cat"/>
</dbReference>
<proteinExistence type="predicted"/>
<feature type="domain" description="NAD-glutamate dehydrogenase N-terminal ACT1" evidence="4">
    <location>
        <begin position="28"/>
        <end position="167"/>
    </location>
</feature>
<dbReference type="GO" id="GO:0004069">
    <property type="term" value="F:L-aspartate:2-oxoglutarate aminotransferase activity"/>
    <property type="evidence" value="ECO:0007669"/>
    <property type="project" value="InterPro"/>
</dbReference>
<dbReference type="InterPro" id="IPR049056">
    <property type="entry name" value="NAD_Glu_DH_HM3"/>
</dbReference>
<dbReference type="Proteomes" id="UP000464912">
    <property type="component" value="Chromosome"/>
</dbReference>
<dbReference type="GO" id="GO:0006538">
    <property type="term" value="P:L-glutamate catabolic process"/>
    <property type="evidence" value="ECO:0007669"/>
    <property type="project" value="InterPro"/>
</dbReference>
<keyword evidence="8" id="KW-1185">Reference proteome</keyword>
<feature type="domain" description="NAD-glutamate dehydrogenase ACT3" evidence="6">
    <location>
        <begin position="533"/>
        <end position="595"/>
    </location>
</feature>
<evidence type="ECO:0000313" key="7">
    <source>
        <dbReference type="EMBL" id="QHD65234.1"/>
    </source>
</evidence>
<dbReference type="InterPro" id="IPR048381">
    <property type="entry name" value="GDH_C"/>
</dbReference>
<dbReference type="Pfam" id="PF05088">
    <property type="entry name" value="Bac_GDH_CD"/>
    <property type="match status" value="1"/>
</dbReference>
<dbReference type="Pfam" id="PF21076">
    <property type="entry name" value="GDH_ACT2"/>
    <property type="match status" value="1"/>
</dbReference>
<evidence type="ECO:0000259" key="4">
    <source>
        <dbReference type="Pfam" id="PF21075"/>
    </source>
</evidence>
<dbReference type="InterPro" id="IPR046346">
    <property type="entry name" value="Aminoacid_DH-like_N_sf"/>
</dbReference>
<dbReference type="InterPro" id="IPR049064">
    <property type="entry name" value="NAD_Glu_DH_ACT3"/>
</dbReference>
<gene>
    <name evidence="7" type="ORF">GP480_02075</name>
</gene>
<dbReference type="PANTHER" id="PTHR43403">
    <property type="entry name" value="NAD-SPECIFIC GLUTAMATE DEHYDROGENASE"/>
    <property type="match status" value="1"/>
</dbReference>
<dbReference type="GO" id="GO:0004352">
    <property type="term" value="F:glutamate dehydrogenase (NAD+) activity"/>
    <property type="evidence" value="ECO:0007669"/>
    <property type="project" value="InterPro"/>
</dbReference>
<feature type="domain" description="NAD-specific glutamate dehydrogenase C-terminal" evidence="3">
    <location>
        <begin position="1236"/>
        <end position="1579"/>
    </location>
</feature>
<evidence type="ECO:0000259" key="3">
    <source>
        <dbReference type="Pfam" id="PF21074"/>
    </source>
</evidence>
<dbReference type="InterPro" id="IPR007780">
    <property type="entry name" value="NAD_Glu_DH_bac"/>
</dbReference>
<dbReference type="RefSeq" id="WP_160095439.1">
    <property type="nucleotide sequence ID" value="NZ_CP047224.1"/>
</dbReference>